<evidence type="ECO:0000313" key="1">
    <source>
        <dbReference type="EMBL" id="OMJ96170.1"/>
    </source>
</evidence>
<proteinExistence type="predicted"/>
<dbReference type="AlphaFoldDB" id="A0A1R2D4N5"/>
<sequence length="191" mass="22605">MTKFYSDSNKSEYLKKIKESVSRCSKALEPRWASRNNSFCIEHNPEKALRTIIITQERFIEEREKLRSGLNTISKYKESLCQSPVRLSNNRHIRLKKRQKKTRDPSFGSCRKVFDSKLMTQTKAKYRFTKIDSFIETCKEIKEENKRLLQELPMFSKFFNSSFRSMSMAVDLAGGNDSREYYDSKYLRSLS</sequence>
<name>A0A1R2D4N5_9CILI</name>
<reference evidence="1 2" key="1">
    <citation type="submission" date="2016-11" db="EMBL/GenBank/DDBJ databases">
        <title>The macronuclear genome of Stentor coeruleus: a giant cell with tiny introns.</title>
        <authorList>
            <person name="Slabodnick M."/>
            <person name="Ruby J.G."/>
            <person name="Reiff S.B."/>
            <person name="Swart E.C."/>
            <person name="Gosai S."/>
            <person name="Prabakaran S."/>
            <person name="Witkowska E."/>
            <person name="Larue G.E."/>
            <person name="Fisher S."/>
            <person name="Freeman R.M."/>
            <person name="Gunawardena J."/>
            <person name="Chu W."/>
            <person name="Stover N.A."/>
            <person name="Gregory B.D."/>
            <person name="Nowacki M."/>
            <person name="Derisi J."/>
            <person name="Roy S.W."/>
            <person name="Marshall W.F."/>
            <person name="Sood P."/>
        </authorList>
    </citation>
    <scope>NUCLEOTIDE SEQUENCE [LARGE SCALE GENOMIC DNA]</scope>
    <source>
        <strain evidence="1">WM001</strain>
    </source>
</reference>
<dbReference type="Proteomes" id="UP000187209">
    <property type="component" value="Unassembled WGS sequence"/>
</dbReference>
<accession>A0A1R2D4N5</accession>
<comment type="caution">
    <text evidence="1">The sequence shown here is derived from an EMBL/GenBank/DDBJ whole genome shotgun (WGS) entry which is preliminary data.</text>
</comment>
<evidence type="ECO:0000313" key="2">
    <source>
        <dbReference type="Proteomes" id="UP000187209"/>
    </source>
</evidence>
<gene>
    <name evidence="1" type="ORF">SteCoe_353</name>
</gene>
<protein>
    <submittedName>
        <fullName evidence="1">Uncharacterized protein</fullName>
    </submittedName>
</protein>
<keyword evidence="2" id="KW-1185">Reference proteome</keyword>
<dbReference type="EMBL" id="MPUH01000003">
    <property type="protein sequence ID" value="OMJ96170.1"/>
    <property type="molecule type" value="Genomic_DNA"/>
</dbReference>
<organism evidence="1 2">
    <name type="scientific">Stentor coeruleus</name>
    <dbReference type="NCBI Taxonomy" id="5963"/>
    <lineage>
        <taxon>Eukaryota</taxon>
        <taxon>Sar</taxon>
        <taxon>Alveolata</taxon>
        <taxon>Ciliophora</taxon>
        <taxon>Postciliodesmatophora</taxon>
        <taxon>Heterotrichea</taxon>
        <taxon>Heterotrichida</taxon>
        <taxon>Stentoridae</taxon>
        <taxon>Stentor</taxon>
    </lineage>
</organism>